<evidence type="ECO:0000313" key="2">
    <source>
        <dbReference type="Proteomes" id="UP000027997"/>
    </source>
</evidence>
<comment type="caution">
    <text evidence="1">The sequence shown here is derived from an EMBL/GenBank/DDBJ whole genome shotgun (WGS) entry which is preliminary data.</text>
</comment>
<evidence type="ECO:0000313" key="1">
    <source>
        <dbReference type="EMBL" id="KEI72514.1"/>
    </source>
</evidence>
<keyword evidence="2" id="KW-1185">Reference proteome</keyword>
<dbReference type="EMBL" id="JOJP01000001">
    <property type="protein sequence ID" value="KEI72514.1"/>
    <property type="molecule type" value="Genomic_DNA"/>
</dbReference>
<dbReference type="Pfam" id="PF25855">
    <property type="entry name" value="IpaJ_protease"/>
    <property type="match status" value="1"/>
</dbReference>
<dbReference type="RefSeq" id="WP_020584871.1">
    <property type="nucleotide sequence ID" value="NZ_JOJP01000001.1"/>
</dbReference>
<dbReference type="InterPro" id="IPR058988">
    <property type="entry name" value="IpaJ"/>
</dbReference>
<sequence length="306" mass="34147">MSVTGNGSVQISGRDVASFFFNTRKGLSRFVGAVYWLFRWKVTVPESALVKCIWPMRDADFIKSYLKSRKITLAGSCRYRALSKQRYVNSCGAQCLRQIAYELGIKTLPKNRFYKFDGQSIEDDSTEAAIYGVAGRLVDERGSLKTRLDDGGGSDPIGINNAAVILGLDSRLYCSSRMTDWHLRQSDPSRWKEIKSRCSVHRSSPPQLCNNERLIVLVSNDSLGSFIFNSQGVKRHHYIMQRPDGSCYDPYDGKKYISVEAYSASSEMKPNGIYILVSDRQSYAKAPCAKLSVSRVSEVAGAFSSG</sequence>
<reference evidence="1 2" key="1">
    <citation type="submission" date="2014-06" db="EMBL/GenBank/DDBJ databases">
        <title>Whole Genome Sequences of Three Symbiotic Endozoicomonas Bacteria.</title>
        <authorList>
            <person name="Neave M.J."/>
            <person name="Apprill A."/>
            <person name="Voolstra C.R."/>
        </authorList>
    </citation>
    <scope>NUCLEOTIDE SEQUENCE [LARGE SCALE GENOMIC DNA]</scope>
    <source>
        <strain evidence="1 2">DSM 22380</strain>
    </source>
</reference>
<organism evidence="1 2">
    <name type="scientific">Endozoicomonas elysicola</name>
    <dbReference type="NCBI Taxonomy" id="305900"/>
    <lineage>
        <taxon>Bacteria</taxon>
        <taxon>Pseudomonadati</taxon>
        <taxon>Pseudomonadota</taxon>
        <taxon>Gammaproteobacteria</taxon>
        <taxon>Oceanospirillales</taxon>
        <taxon>Endozoicomonadaceae</taxon>
        <taxon>Endozoicomonas</taxon>
    </lineage>
</organism>
<dbReference type="AlphaFoldDB" id="A0A081KED8"/>
<dbReference type="Proteomes" id="UP000027997">
    <property type="component" value="Unassembled WGS sequence"/>
</dbReference>
<name>A0A081KED8_9GAMM</name>
<dbReference type="eggNOG" id="ENOG5032XRY">
    <property type="taxonomic scope" value="Bacteria"/>
</dbReference>
<proteinExistence type="predicted"/>
<accession>A0A081KED8</accession>
<gene>
    <name evidence="1" type="ORF">GV64_18860</name>
</gene>
<protein>
    <submittedName>
        <fullName evidence="1">Uncharacterized protein</fullName>
    </submittedName>
</protein>